<keyword evidence="1" id="KW-1133">Transmembrane helix</keyword>
<dbReference type="AlphaFoldDB" id="A0A919XA56"/>
<accession>A0A919XA56</accession>
<gene>
    <name evidence="2" type="ORF">J43TS3_29770</name>
</gene>
<evidence type="ECO:0000313" key="3">
    <source>
        <dbReference type="Proteomes" id="UP000676917"/>
    </source>
</evidence>
<dbReference type="Proteomes" id="UP000676917">
    <property type="component" value="Unassembled WGS sequence"/>
</dbReference>
<reference evidence="2" key="1">
    <citation type="submission" date="2021-03" db="EMBL/GenBank/DDBJ databases">
        <title>Antimicrobial resistance genes in bacteria isolated from Japanese honey, and their potential for conferring macrolide and lincosamide resistance in the American foulbrood pathogen Paenibacillus larvae.</title>
        <authorList>
            <person name="Okamoto M."/>
            <person name="Kumagai M."/>
            <person name="Kanamori H."/>
            <person name="Takamatsu D."/>
        </authorList>
    </citation>
    <scope>NUCLEOTIDE SEQUENCE</scope>
    <source>
        <strain evidence="2">J43TS3</strain>
    </source>
</reference>
<dbReference type="EMBL" id="BORP01000006">
    <property type="protein sequence ID" value="GIO28366.1"/>
    <property type="molecule type" value="Genomic_DNA"/>
</dbReference>
<comment type="caution">
    <text evidence="2">The sequence shown here is derived from an EMBL/GenBank/DDBJ whole genome shotgun (WGS) entry which is preliminary data.</text>
</comment>
<evidence type="ECO:0008006" key="4">
    <source>
        <dbReference type="Google" id="ProtNLM"/>
    </source>
</evidence>
<evidence type="ECO:0000313" key="2">
    <source>
        <dbReference type="EMBL" id="GIO28366.1"/>
    </source>
</evidence>
<keyword evidence="1" id="KW-0812">Transmembrane</keyword>
<feature type="transmembrane region" description="Helical" evidence="1">
    <location>
        <begin position="60"/>
        <end position="78"/>
    </location>
</feature>
<keyword evidence="3" id="KW-1185">Reference proteome</keyword>
<keyword evidence="1" id="KW-0472">Membrane</keyword>
<dbReference type="RefSeq" id="WP_212921811.1">
    <property type="nucleotide sequence ID" value="NZ_BORP01000006.1"/>
</dbReference>
<evidence type="ECO:0000256" key="1">
    <source>
        <dbReference type="SAM" id="Phobius"/>
    </source>
</evidence>
<proteinExistence type="predicted"/>
<name>A0A919XA56_9BACI</name>
<organism evidence="2 3">
    <name type="scientific">Ornithinibacillus bavariensis</name>
    <dbReference type="NCBI Taxonomy" id="545502"/>
    <lineage>
        <taxon>Bacteria</taxon>
        <taxon>Bacillati</taxon>
        <taxon>Bacillota</taxon>
        <taxon>Bacilli</taxon>
        <taxon>Bacillales</taxon>
        <taxon>Bacillaceae</taxon>
        <taxon>Ornithinibacillus</taxon>
    </lineage>
</organism>
<sequence length="79" mass="8795">MKKGEIKSRKAIHIATLMGIILLVIPASMNQSYIPLLLILMGVNLFNSSLATFNGKKIPLFLFLAFLPLLVYMGITLFK</sequence>
<protein>
    <recommendedName>
        <fullName evidence="4">DUF3953 domain-containing protein</fullName>
    </recommendedName>
</protein>